<dbReference type="PROSITE" id="PS50863">
    <property type="entry name" value="B3"/>
    <property type="match status" value="1"/>
</dbReference>
<comment type="caution">
    <text evidence="8">The sequence shown here is derived from an EMBL/GenBank/DDBJ whole genome shotgun (WGS) entry which is preliminary data.</text>
</comment>
<evidence type="ECO:0000256" key="6">
    <source>
        <dbReference type="SAM" id="MobiDB-lite"/>
    </source>
</evidence>
<keyword evidence="2" id="KW-0805">Transcription regulation</keyword>
<keyword evidence="4" id="KW-0804">Transcription</keyword>
<evidence type="ECO:0000256" key="3">
    <source>
        <dbReference type="ARBA" id="ARBA00023125"/>
    </source>
</evidence>
<gene>
    <name evidence="8" type="ORF">QYE76_044459</name>
</gene>
<keyword evidence="9" id="KW-1185">Reference proteome</keyword>
<feature type="region of interest" description="Disordered" evidence="6">
    <location>
        <begin position="258"/>
        <end position="300"/>
    </location>
</feature>
<evidence type="ECO:0000313" key="9">
    <source>
        <dbReference type="Proteomes" id="UP001231189"/>
    </source>
</evidence>
<keyword evidence="5" id="KW-0539">Nucleus</keyword>
<feature type="domain" description="TF-B3" evidence="7">
    <location>
        <begin position="1"/>
        <end position="49"/>
    </location>
</feature>
<evidence type="ECO:0000256" key="1">
    <source>
        <dbReference type="ARBA" id="ARBA00004123"/>
    </source>
</evidence>
<dbReference type="SUPFAM" id="SSF101936">
    <property type="entry name" value="DNA-binding pseudobarrel domain"/>
    <property type="match status" value="1"/>
</dbReference>
<sequence>MTTRKEGDEAFIDQGWEVLAIAHQLKIGQFLTFKKVYPGEYSVVIFDHTCTKDSFCDNFSQALVCVVDSQIPSQVPDSQPTYESKVTPLRVSDLVAQVAAEVAARLAATKKNKNRREAERAFKTGQERNATMKWLPFISSFVLENMCGLIQSGVRTDKGFKEIHLNSVAKGLFEHYGVSVCSTRVYNHLRKWRQRWLTIIKLHDLSGAQWCEDTKCIVLEGSPKGRVVPECAHRHGEMHIIFSFGLATGKYAMGSSEPLGSAAANPAPEDAETQESDTVNLDADKPADAPEKPTAGKRKRGAFADDELVIVRIMFF</sequence>
<proteinExistence type="predicted"/>
<dbReference type="GO" id="GO:0003677">
    <property type="term" value="F:DNA binding"/>
    <property type="evidence" value="ECO:0007669"/>
    <property type="project" value="UniProtKB-KW"/>
</dbReference>
<dbReference type="AlphaFoldDB" id="A0AAD8WYW7"/>
<dbReference type="PANTHER" id="PTHR47127">
    <property type="entry name" value="10A19I.15"/>
    <property type="match status" value="1"/>
</dbReference>
<dbReference type="EMBL" id="JAUUTY010000002">
    <property type="protein sequence ID" value="KAK1683611.1"/>
    <property type="molecule type" value="Genomic_DNA"/>
</dbReference>
<name>A0AAD8WYW7_LOLMU</name>
<evidence type="ECO:0000256" key="4">
    <source>
        <dbReference type="ARBA" id="ARBA00023163"/>
    </source>
</evidence>
<dbReference type="InterPro" id="IPR015300">
    <property type="entry name" value="DNA-bd_pseudobarrel_sf"/>
</dbReference>
<reference evidence="8" key="1">
    <citation type="submission" date="2023-07" db="EMBL/GenBank/DDBJ databases">
        <title>A chromosome-level genome assembly of Lolium multiflorum.</title>
        <authorList>
            <person name="Chen Y."/>
            <person name="Copetti D."/>
            <person name="Kolliker R."/>
            <person name="Studer B."/>
        </authorList>
    </citation>
    <scope>NUCLEOTIDE SEQUENCE</scope>
    <source>
        <strain evidence="8">02402/16</strain>
        <tissue evidence="8">Leaf</tissue>
    </source>
</reference>
<keyword evidence="3" id="KW-0238">DNA-binding</keyword>
<evidence type="ECO:0000256" key="5">
    <source>
        <dbReference type="ARBA" id="ARBA00023242"/>
    </source>
</evidence>
<dbReference type="InterPro" id="IPR003340">
    <property type="entry name" value="B3_DNA-bd"/>
</dbReference>
<evidence type="ECO:0000313" key="8">
    <source>
        <dbReference type="EMBL" id="KAK1683611.1"/>
    </source>
</evidence>
<evidence type="ECO:0000256" key="2">
    <source>
        <dbReference type="ARBA" id="ARBA00023015"/>
    </source>
</evidence>
<feature type="compositionally biased region" description="Basic and acidic residues" evidence="6">
    <location>
        <begin position="282"/>
        <end position="291"/>
    </location>
</feature>
<comment type="subcellular location">
    <subcellularLocation>
        <location evidence="1">Nucleus</location>
    </subcellularLocation>
</comment>
<accession>A0AAD8WYW7</accession>
<dbReference type="GO" id="GO:0005634">
    <property type="term" value="C:nucleus"/>
    <property type="evidence" value="ECO:0007669"/>
    <property type="project" value="UniProtKB-SubCell"/>
</dbReference>
<dbReference type="Proteomes" id="UP001231189">
    <property type="component" value="Unassembled WGS sequence"/>
</dbReference>
<organism evidence="8 9">
    <name type="scientific">Lolium multiflorum</name>
    <name type="common">Italian ryegrass</name>
    <name type="synonym">Lolium perenne subsp. multiflorum</name>
    <dbReference type="NCBI Taxonomy" id="4521"/>
    <lineage>
        <taxon>Eukaryota</taxon>
        <taxon>Viridiplantae</taxon>
        <taxon>Streptophyta</taxon>
        <taxon>Embryophyta</taxon>
        <taxon>Tracheophyta</taxon>
        <taxon>Spermatophyta</taxon>
        <taxon>Magnoliopsida</taxon>
        <taxon>Liliopsida</taxon>
        <taxon>Poales</taxon>
        <taxon>Poaceae</taxon>
        <taxon>BOP clade</taxon>
        <taxon>Pooideae</taxon>
        <taxon>Poodae</taxon>
        <taxon>Poeae</taxon>
        <taxon>Poeae Chloroplast Group 2 (Poeae type)</taxon>
        <taxon>Loliodinae</taxon>
        <taxon>Loliinae</taxon>
        <taxon>Lolium</taxon>
    </lineage>
</organism>
<evidence type="ECO:0000259" key="7">
    <source>
        <dbReference type="PROSITE" id="PS50863"/>
    </source>
</evidence>
<protein>
    <recommendedName>
        <fullName evidence="7">TF-B3 domain-containing protein</fullName>
    </recommendedName>
</protein>